<proteinExistence type="predicted"/>
<gene>
    <name evidence="1" type="ORF">GC097_16035</name>
</gene>
<sequence length="59" mass="6604">MLDNQCSSFEEILSALKYAKQIGARERARSIVTSVTGVPYAEADRILKETNEQFNLAII</sequence>
<dbReference type="RefSeq" id="WP_171684354.1">
    <property type="nucleotide sequence ID" value="NZ_WHNZ01000037.1"/>
</dbReference>
<name>A0ABX1ZNY3_9BACL</name>
<reference evidence="1 2" key="1">
    <citation type="submission" date="2019-10" db="EMBL/GenBank/DDBJ databases">
        <title>Description of Paenibacillus pedi sp. nov.</title>
        <authorList>
            <person name="Carlier A."/>
            <person name="Qi S."/>
        </authorList>
    </citation>
    <scope>NUCLEOTIDE SEQUENCE [LARGE SCALE GENOMIC DNA]</scope>
    <source>
        <strain evidence="1 2">LMG 31457</strain>
    </source>
</reference>
<dbReference type="EMBL" id="WHNZ01000037">
    <property type="protein sequence ID" value="NOV01526.1"/>
    <property type="molecule type" value="Genomic_DNA"/>
</dbReference>
<evidence type="ECO:0000313" key="1">
    <source>
        <dbReference type="EMBL" id="NOV01526.1"/>
    </source>
</evidence>
<accession>A0ABX1ZNY3</accession>
<protein>
    <submittedName>
        <fullName evidence="1">Uncharacterized protein</fullName>
    </submittedName>
</protein>
<evidence type="ECO:0000313" key="2">
    <source>
        <dbReference type="Proteomes" id="UP000618579"/>
    </source>
</evidence>
<comment type="caution">
    <text evidence="1">The sequence shown here is derived from an EMBL/GenBank/DDBJ whole genome shotgun (WGS) entry which is preliminary data.</text>
</comment>
<dbReference type="Proteomes" id="UP000618579">
    <property type="component" value="Unassembled WGS sequence"/>
</dbReference>
<keyword evidence="2" id="KW-1185">Reference proteome</keyword>
<organism evidence="1 2">
    <name type="scientific">Paenibacillus planticolens</name>
    <dbReference type="NCBI Taxonomy" id="2654976"/>
    <lineage>
        <taxon>Bacteria</taxon>
        <taxon>Bacillati</taxon>
        <taxon>Bacillota</taxon>
        <taxon>Bacilli</taxon>
        <taxon>Bacillales</taxon>
        <taxon>Paenibacillaceae</taxon>
        <taxon>Paenibacillus</taxon>
    </lineage>
</organism>